<dbReference type="Gene3D" id="3.40.50.720">
    <property type="entry name" value="NAD(P)-binding Rossmann-like Domain"/>
    <property type="match status" value="1"/>
</dbReference>
<evidence type="ECO:0000313" key="2">
    <source>
        <dbReference type="EMBL" id="QKW48336.1"/>
    </source>
</evidence>
<feature type="domain" description="NAD-dependent epimerase/dehydratase" evidence="1">
    <location>
        <begin position="14"/>
        <end position="247"/>
    </location>
</feature>
<evidence type="ECO:0000259" key="1">
    <source>
        <dbReference type="Pfam" id="PF01370"/>
    </source>
</evidence>
<keyword evidence="3" id="KW-1185">Reference proteome</keyword>
<reference evidence="2 3" key="1">
    <citation type="submission" date="2020-06" db="EMBL/GenBank/DDBJ databases">
        <title>Genome mining for natural products.</title>
        <authorList>
            <person name="Zhang B."/>
            <person name="Shi J."/>
            <person name="Ge H."/>
        </authorList>
    </citation>
    <scope>NUCLEOTIDE SEQUENCE [LARGE SCALE GENOMIC DNA]</scope>
    <source>
        <strain evidence="2 3">NA00687</strain>
    </source>
</reference>
<sequence>MAKPNPPDERPLDVVVVGATGNIGTGLIRALGDDPRIGSILGLARRVPDWTPPKTRWLSYDVGAGRPDELAEHFRGAAAVVHLAWLFQPTHDPVTTWRTNVLGSLRVFEAAATAQVPALVYSSSVGAYSPGPKDRAVSEEWPTHGWPEAAYPREKAYVERALDSFERDHPDLRVVRMRPGFVFQRSAAPEQRRLFAGPFVPGRLVRPGVVPVVPNMPGLRFQVLHTDDAAAAFAQAVLRPVRGAFNIAADPVVDAHLLGKVLGARVVRVPAAAATAAVSALWRLRLVPATPGLLRTVLRVPVMDTGRAAAELDWVPRYSSVQALGELLRGLRDPAGAPTPPLAGSVAGGRFGELATGVGERP</sequence>
<organism evidence="2 3">
    <name type="scientific">Streptomyces buecherae</name>
    <dbReference type="NCBI Taxonomy" id="2763006"/>
    <lineage>
        <taxon>Bacteria</taxon>
        <taxon>Bacillati</taxon>
        <taxon>Actinomycetota</taxon>
        <taxon>Actinomycetes</taxon>
        <taxon>Kitasatosporales</taxon>
        <taxon>Streptomycetaceae</taxon>
        <taxon>Streptomyces</taxon>
    </lineage>
</organism>
<evidence type="ECO:0000313" key="3">
    <source>
        <dbReference type="Proteomes" id="UP000509303"/>
    </source>
</evidence>
<dbReference type="EMBL" id="CP054929">
    <property type="protein sequence ID" value="QKW48336.1"/>
    <property type="molecule type" value="Genomic_DNA"/>
</dbReference>
<dbReference type="AlphaFoldDB" id="A0A7H8N1R2"/>
<dbReference type="GO" id="GO:0004029">
    <property type="term" value="F:aldehyde dehydrogenase (NAD+) activity"/>
    <property type="evidence" value="ECO:0007669"/>
    <property type="project" value="TreeGrafter"/>
</dbReference>
<dbReference type="Proteomes" id="UP000509303">
    <property type="component" value="Chromosome"/>
</dbReference>
<protein>
    <submittedName>
        <fullName evidence="2">NAD-dependent epimerase/dehydratase family protein</fullName>
    </submittedName>
</protein>
<dbReference type="PANTHER" id="PTHR48079:SF6">
    <property type="entry name" value="NAD(P)-BINDING DOMAIN-CONTAINING PROTEIN-RELATED"/>
    <property type="match status" value="1"/>
</dbReference>
<accession>A0A7H8N1R2</accession>
<dbReference type="SUPFAM" id="SSF51735">
    <property type="entry name" value="NAD(P)-binding Rossmann-fold domains"/>
    <property type="match status" value="1"/>
</dbReference>
<dbReference type="GO" id="GO:0005737">
    <property type="term" value="C:cytoplasm"/>
    <property type="evidence" value="ECO:0007669"/>
    <property type="project" value="TreeGrafter"/>
</dbReference>
<dbReference type="InterPro" id="IPR051783">
    <property type="entry name" value="NAD(P)-dependent_oxidoreduct"/>
</dbReference>
<gene>
    <name evidence="2" type="ORF">HUT08_00895</name>
</gene>
<dbReference type="InterPro" id="IPR036291">
    <property type="entry name" value="NAD(P)-bd_dom_sf"/>
</dbReference>
<dbReference type="Pfam" id="PF01370">
    <property type="entry name" value="Epimerase"/>
    <property type="match status" value="1"/>
</dbReference>
<dbReference type="RefSeq" id="WP_176160033.1">
    <property type="nucleotide sequence ID" value="NZ_CP054929.1"/>
</dbReference>
<dbReference type="InterPro" id="IPR001509">
    <property type="entry name" value="Epimerase_deHydtase"/>
</dbReference>
<name>A0A7H8N1R2_9ACTN</name>
<proteinExistence type="predicted"/>
<dbReference type="PANTHER" id="PTHR48079">
    <property type="entry name" value="PROTEIN YEEZ"/>
    <property type="match status" value="1"/>
</dbReference>